<dbReference type="RefSeq" id="WP_044841792.1">
    <property type="nucleotide sequence ID" value="NZ_CP059733.1"/>
</dbReference>
<gene>
    <name evidence="1" type="ORF">SG34_001855</name>
</gene>
<evidence type="ECO:0000313" key="2">
    <source>
        <dbReference type="Proteomes" id="UP000032352"/>
    </source>
</evidence>
<protein>
    <submittedName>
        <fullName evidence="1">Uncharacterized protein</fullName>
    </submittedName>
</protein>
<dbReference type="Proteomes" id="UP000032352">
    <property type="component" value="Chromosome"/>
</dbReference>
<dbReference type="KEGG" id="tvd:SG34_001855"/>
<keyword evidence="2" id="KW-1185">Reference proteome</keyword>
<dbReference type="EMBL" id="CP059733">
    <property type="protein sequence ID" value="WDE05704.1"/>
    <property type="molecule type" value="Genomic_DNA"/>
</dbReference>
<reference evidence="1 2" key="2">
    <citation type="journal article" date="2022" name="Mar. Drugs">
        <title>Bioassay-Guided Fractionation Leads to the Detection of Cholic Acid Generated by the Rare Thalassomonas sp.</title>
        <authorList>
            <person name="Pheiffer F."/>
            <person name="Schneider Y.K."/>
            <person name="Hansen E.H."/>
            <person name="Andersen J.H."/>
            <person name="Isaksson J."/>
            <person name="Busche T."/>
            <person name="R C."/>
            <person name="Kalinowski J."/>
            <person name="Zyl L.V."/>
            <person name="Trindade M."/>
        </authorList>
    </citation>
    <scope>NUCLEOTIDE SEQUENCE [LARGE SCALE GENOMIC DNA]</scope>
    <source>
        <strain evidence="1 2">XOM25</strain>
    </source>
</reference>
<evidence type="ECO:0000313" key="1">
    <source>
        <dbReference type="EMBL" id="WDE05704.1"/>
    </source>
</evidence>
<accession>A0AAE9Z442</accession>
<name>A0AAE9Z442_9GAMM</name>
<sequence>MSNYLKIKSAALENVNLPGSFYIYQNQPLTDLDFSEPEFERYGGRGLNAHGGGARAANYGRYQVKGVGLTPLAGTIEGYNYSHGTVPLEEAIFEAVYSEVLANVLPVGVAQFYGVIYTGKDTAYEFNENRQQPLTSTHGALFIREKCTRPAHFLRASRFKVRPEYQAEVVPDVERVRKVVKNLAEDFESHDQFIEYVAEFLQGCAEQFGFARVAGITHGAMTPSNILMDGRWLDLVTPTFVDRGRNYRIANLTFYNEASIAIEVSQELCDTYGKFNNVSFDTSALHDYYRSSLEFSVDYHLPYIFGIDRDAAASMDDCDKTAALYDRFKSVFRQESKVYFTKYLDDDTSRKFSDDLIALIEPAQYDGSSAEAMIYQAAYEYFPHKDTVSLKGFIGICLIKALKRDLLARLYYRNRVTTGVQQVSQQAKPEEVEGLIQAYKNSSLWVFDDNLNEQEVIYQSTDGKEVIAFDGRNRKITIKTVGSELEVDELSAFDATQLPCSFFKANQQVFTEYLEKVNQVVRKLHDEQ</sequence>
<dbReference type="AlphaFoldDB" id="A0AAE9Z442"/>
<reference evidence="1 2" key="1">
    <citation type="journal article" date="2015" name="Genome Announc.">
        <title>Draft Genome Sequences of Marine Isolates of Thalassomonas viridans and Thalassomonas actiniarum.</title>
        <authorList>
            <person name="Olonade I."/>
            <person name="van Zyl L.J."/>
            <person name="Trindade M."/>
        </authorList>
    </citation>
    <scope>NUCLEOTIDE SEQUENCE [LARGE SCALE GENOMIC DNA]</scope>
    <source>
        <strain evidence="1 2">XOM25</strain>
    </source>
</reference>
<organism evidence="1 2">
    <name type="scientific">Thalassomonas viridans</name>
    <dbReference type="NCBI Taxonomy" id="137584"/>
    <lineage>
        <taxon>Bacteria</taxon>
        <taxon>Pseudomonadati</taxon>
        <taxon>Pseudomonadota</taxon>
        <taxon>Gammaproteobacteria</taxon>
        <taxon>Alteromonadales</taxon>
        <taxon>Colwelliaceae</taxon>
        <taxon>Thalassomonas</taxon>
    </lineage>
</organism>
<proteinExistence type="predicted"/>